<feature type="region of interest" description="Disordered" evidence="1">
    <location>
        <begin position="156"/>
        <end position="180"/>
    </location>
</feature>
<feature type="region of interest" description="Disordered" evidence="1">
    <location>
        <begin position="1"/>
        <end position="42"/>
    </location>
</feature>
<dbReference type="EMBL" id="KV750953">
    <property type="protein sequence ID" value="OCL02473.1"/>
    <property type="molecule type" value="Genomic_DNA"/>
</dbReference>
<evidence type="ECO:0000313" key="2">
    <source>
        <dbReference type="EMBL" id="OCL02473.1"/>
    </source>
</evidence>
<dbReference type="Proteomes" id="UP000250140">
    <property type="component" value="Unassembled WGS sequence"/>
</dbReference>
<dbReference type="AlphaFoldDB" id="A0A8E2EQG6"/>
<name>A0A8E2EQG6_9PEZI</name>
<evidence type="ECO:0000256" key="1">
    <source>
        <dbReference type="SAM" id="MobiDB-lite"/>
    </source>
</evidence>
<evidence type="ECO:0000313" key="3">
    <source>
        <dbReference type="Proteomes" id="UP000250140"/>
    </source>
</evidence>
<protein>
    <submittedName>
        <fullName evidence="2">Uncharacterized protein</fullName>
    </submittedName>
</protein>
<keyword evidence="3" id="KW-1185">Reference proteome</keyword>
<reference evidence="2 3" key="1">
    <citation type="journal article" date="2016" name="Nat. Commun.">
        <title>Ectomycorrhizal ecology is imprinted in the genome of the dominant symbiotic fungus Cenococcum geophilum.</title>
        <authorList>
            <consortium name="DOE Joint Genome Institute"/>
            <person name="Peter M."/>
            <person name="Kohler A."/>
            <person name="Ohm R.A."/>
            <person name="Kuo A."/>
            <person name="Krutzmann J."/>
            <person name="Morin E."/>
            <person name="Arend M."/>
            <person name="Barry K.W."/>
            <person name="Binder M."/>
            <person name="Choi C."/>
            <person name="Clum A."/>
            <person name="Copeland A."/>
            <person name="Grisel N."/>
            <person name="Haridas S."/>
            <person name="Kipfer T."/>
            <person name="LaButti K."/>
            <person name="Lindquist E."/>
            <person name="Lipzen A."/>
            <person name="Maire R."/>
            <person name="Meier B."/>
            <person name="Mihaltcheva S."/>
            <person name="Molinier V."/>
            <person name="Murat C."/>
            <person name="Poggeler S."/>
            <person name="Quandt C.A."/>
            <person name="Sperisen C."/>
            <person name="Tritt A."/>
            <person name="Tisserant E."/>
            <person name="Crous P.W."/>
            <person name="Henrissat B."/>
            <person name="Nehls U."/>
            <person name="Egli S."/>
            <person name="Spatafora J.W."/>
            <person name="Grigoriev I.V."/>
            <person name="Martin F.M."/>
        </authorList>
    </citation>
    <scope>NUCLEOTIDE SEQUENCE [LARGE SCALE GENOMIC DNA]</scope>
    <source>
        <strain evidence="2 3">CBS 207.34</strain>
    </source>
</reference>
<sequence>MSPKWLGILRSNSIHSRKRRRTEAISPDKPSSSTKRSSAPIPLCTRVSQKFHHLTSPPPPSAEVPKMCVSHEGSSASSIEFRPIQWQRPFDNLSEALESRLYLHPQSLSNEDPLPRLSSALPVPDPPKLANTIALKLPLSTPTNPPPPLLIPSHGPFQFSRTPAHQPSIDDLSPTSSAPWPRSVSINDLSETDVLQLSKATAGLAMAVMKKSERNLVQERRELIDILCKTGIRSMADGIPEDLNEDPEISTAVKTFKEQLARSNILDINSDSEATRYRSVVNGPAHSKERNSCESRHEQPGFLEVEATEKKFCRDPRTWNLGKQIITFIEERRKLSEMQKEIALMRWEVAEEMIDLAITRNGRFDRGG</sequence>
<gene>
    <name evidence="2" type="ORF">AOQ84DRAFT_369218</name>
</gene>
<proteinExistence type="predicted"/>
<organism evidence="2 3">
    <name type="scientific">Glonium stellatum</name>
    <dbReference type="NCBI Taxonomy" id="574774"/>
    <lineage>
        <taxon>Eukaryota</taxon>
        <taxon>Fungi</taxon>
        <taxon>Dikarya</taxon>
        <taxon>Ascomycota</taxon>
        <taxon>Pezizomycotina</taxon>
        <taxon>Dothideomycetes</taxon>
        <taxon>Pleosporomycetidae</taxon>
        <taxon>Gloniales</taxon>
        <taxon>Gloniaceae</taxon>
        <taxon>Glonium</taxon>
    </lineage>
</organism>
<accession>A0A8E2EQG6</accession>